<name>A0A6J7FE03_9ZZZZ</name>
<dbReference type="AlphaFoldDB" id="A0A6J7FE03"/>
<gene>
    <name evidence="1" type="ORF">UFOPK3472_01931</name>
</gene>
<proteinExistence type="predicted"/>
<dbReference type="EMBL" id="CAFBLX010000124">
    <property type="protein sequence ID" value="CAB4891664.1"/>
    <property type="molecule type" value="Genomic_DNA"/>
</dbReference>
<sequence>MAIAFPCLPGSASDAATGATTAQKTPWVAAHSILDSTSIGYPTDTAESSCEMASAATVMTTTRRRGHSRTNLINGMVMTATPYA</sequence>
<organism evidence="1">
    <name type="scientific">freshwater metagenome</name>
    <dbReference type="NCBI Taxonomy" id="449393"/>
    <lineage>
        <taxon>unclassified sequences</taxon>
        <taxon>metagenomes</taxon>
        <taxon>ecological metagenomes</taxon>
    </lineage>
</organism>
<evidence type="ECO:0000313" key="1">
    <source>
        <dbReference type="EMBL" id="CAB4891664.1"/>
    </source>
</evidence>
<protein>
    <submittedName>
        <fullName evidence="1">Unannotated protein</fullName>
    </submittedName>
</protein>
<accession>A0A6J7FE03</accession>
<reference evidence="1" key="1">
    <citation type="submission" date="2020-05" db="EMBL/GenBank/DDBJ databases">
        <authorList>
            <person name="Chiriac C."/>
            <person name="Salcher M."/>
            <person name="Ghai R."/>
            <person name="Kavagutti S V."/>
        </authorList>
    </citation>
    <scope>NUCLEOTIDE SEQUENCE</scope>
</reference>